<name>A0ABD2NV93_9CUCU</name>
<keyword evidence="2" id="KW-1185">Reference proteome</keyword>
<sequence>MQVVPEFGILNRFACTFTIDTFGEKGSSTAITSVEYPVQALSLINPHSSQPLTDETSVNFSRTVDIFKCNEIFFQIKNLVFNKLKNIYQEEHFDLDWNYAFE</sequence>
<evidence type="ECO:0000313" key="1">
    <source>
        <dbReference type="EMBL" id="KAL3282327.1"/>
    </source>
</evidence>
<dbReference type="Proteomes" id="UP001516400">
    <property type="component" value="Unassembled WGS sequence"/>
</dbReference>
<dbReference type="AlphaFoldDB" id="A0ABD2NV93"/>
<gene>
    <name evidence="1" type="ORF">HHI36_005514</name>
</gene>
<proteinExistence type="predicted"/>
<dbReference type="EMBL" id="JABFTP020000144">
    <property type="protein sequence ID" value="KAL3282327.1"/>
    <property type="molecule type" value="Genomic_DNA"/>
</dbReference>
<protein>
    <submittedName>
        <fullName evidence="1">Uncharacterized protein</fullName>
    </submittedName>
</protein>
<accession>A0ABD2NV93</accession>
<evidence type="ECO:0000313" key="2">
    <source>
        <dbReference type="Proteomes" id="UP001516400"/>
    </source>
</evidence>
<comment type="caution">
    <text evidence="1">The sequence shown here is derived from an EMBL/GenBank/DDBJ whole genome shotgun (WGS) entry which is preliminary data.</text>
</comment>
<reference evidence="1 2" key="1">
    <citation type="journal article" date="2021" name="BMC Biol.">
        <title>Horizontally acquired antibacterial genes associated with adaptive radiation of ladybird beetles.</title>
        <authorList>
            <person name="Li H.S."/>
            <person name="Tang X.F."/>
            <person name="Huang Y.H."/>
            <person name="Xu Z.Y."/>
            <person name="Chen M.L."/>
            <person name="Du X.Y."/>
            <person name="Qiu B.Y."/>
            <person name="Chen P.T."/>
            <person name="Zhang W."/>
            <person name="Slipinski A."/>
            <person name="Escalona H.E."/>
            <person name="Waterhouse R.M."/>
            <person name="Zwick A."/>
            <person name="Pang H."/>
        </authorList>
    </citation>
    <scope>NUCLEOTIDE SEQUENCE [LARGE SCALE GENOMIC DNA]</scope>
    <source>
        <strain evidence="1">SYSU2018</strain>
    </source>
</reference>
<organism evidence="1 2">
    <name type="scientific">Cryptolaemus montrouzieri</name>
    <dbReference type="NCBI Taxonomy" id="559131"/>
    <lineage>
        <taxon>Eukaryota</taxon>
        <taxon>Metazoa</taxon>
        <taxon>Ecdysozoa</taxon>
        <taxon>Arthropoda</taxon>
        <taxon>Hexapoda</taxon>
        <taxon>Insecta</taxon>
        <taxon>Pterygota</taxon>
        <taxon>Neoptera</taxon>
        <taxon>Endopterygota</taxon>
        <taxon>Coleoptera</taxon>
        <taxon>Polyphaga</taxon>
        <taxon>Cucujiformia</taxon>
        <taxon>Coccinelloidea</taxon>
        <taxon>Coccinellidae</taxon>
        <taxon>Scymninae</taxon>
        <taxon>Scymnini</taxon>
        <taxon>Cryptolaemus</taxon>
    </lineage>
</organism>